<dbReference type="AlphaFoldDB" id="A0A1E1EYL3"/>
<proteinExistence type="predicted"/>
<gene>
    <name evidence="3" type="ORF">SCLO_1003090</name>
</gene>
<accession>A0A1E1EYL3</accession>
<organism evidence="3 4">
    <name type="scientific">Sphingobium cloacae</name>
    <dbReference type="NCBI Taxonomy" id="120107"/>
    <lineage>
        <taxon>Bacteria</taxon>
        <taxon>Pseudomonadati</taxon>
        <taxon>Pseudomonadota</taxon>
        <taxon>Alphaproteobacteria</taxon>
        <taxon>Sphingomonadales</taxon>
        <taxon>Sphingomonadaceae</taxon>
        <taxon>Sphingobium</taxon>
    </lineage>
</organism>
<dbReference type="Gene3D" id="3.40.50.720">
    <property type="entry name" value="NAD(P)-binding Rossmann-like Domain"/>
    <property type="match status" value="1"/>
</dbReference>
<dbReference type="InterPro" id="IPR022002">
    <property type="entry name" value="ChsH2_Znr"/>
</dbReference>
<dbReference type="EMBL" id="AP017655">
    <property type="protein sequence ID" value="BAV63349.1"/>
    <property type="molecule type" value="Genomic_DNA"/>
</dbReference>
<evidence type="ECO:0000313" key="4">
    <source>
        <dbReference type="Proteomes" id="UP000218272"/>
    </source>
</evidence>
<dbReference type="Pfam" id="PF00106">
    <property type="entry name" value="adh_short"/>
    <property type="match status" value="1"/>
</dbReference>
<protein>
    <submittedName>
        <fullName evidence="3">Oxidoreductase, short chain dehydrogenase/reductase family</fullName>
    </submittedName>
</protein>
<dbReference type="Proteomes" id="UP000218272">
    <property type="component" value="Chromosome SCLO_1"/>
</dbReference>
<name>A0A1E1EYL3_9SPHN</name>
<dbReference type="InterPro" id="IPR052513">
    <property type="entry name" value="Thioester_dehydratase-like"/>
</dbReference>
<reference evidence="3 4" key="1">
    <citation type="submission" date="2016-10" db="EMBL/GenBank/DDBJ databases">
        <title>Complete Genome Sequence of the Nonylphenol-Degrading Bacterium Sphingobium cloacae JCM 10874T.</title>
        <authorList>
            <person name="Ootsuka M."/>
            <person name="Nishizawa T."/>
            <person name="Ohta H."/>
        </authorList>
    </citation>
    <scope>NUCLEOTIDE SEQUENCE [LARGE SCALE GENOMIC DNA]</scope>
    <source>
        <strain evidence="3 4">JCM 10874</strain>
    </source>
</reference>
<evidence type="ECO:0000259" key="2">
    <source>
        <dbReference type="Pfam" id="PF12172"/>
    </source>
</evidence>
<dbReference type="InterPro" id="IPR036291">
    <property type="entry name" value="NAD(P)-bd_dom_sf"/>
</dbReference>
<evidence type="ECO:0000313" key="3">
    <source>
        <dbReference type="EMBL" id="BAV63349.1"/>
    </source>
</evidence>
<sequence>MSMRPLRNPRDPMARRKERHVPPGARSSALHAMSARAAMGRFVLQSCARCATTTYPPRDACPRCWGPLDWTDQPRGAQLLSETTIRATTDLYFRDHLPWRMGKLQLDAGPVALAHLHADLKVGDRAEMRLVIDKGGNAALFALPAGGSRDMEDRQWLEFVVPVKDRTILVSDARGAIGRAIVGALHAAGARLVVAGMPPPARTSDLADPLWALDGVQPVPLDLADPVSVSECLSRIGGPLDIVVNSARFVRAGGLDGNSHLIDLRRAMDVSVTGFARLVQACAPMLAGRPSAAFVDILSVHALAPDAGFAGYSAVEAARHSLLQSFRHDMRATGVRVLSILTGPTDDEDHQSIPPPKVPPGRIAQAVVTALESGLEQSAVGDFAADALNRWTADPALYIREKNL</sequence>
<dbReference type="InterPro" id="IPR002347">
    <property type="entry name" value="SDR_fam"/>
</dbReference>
<dbReference type="PANTHER" id="PTHR34075">
    <property type="entry name" value="BLR3430 PROTEIN"/>
    <property type="match status" value="1"/>
</dbReference>
<dbReference type="PANTHER" id="PTHR34075:SF5">
    <property type="entry name" value="BLR3430 PROTEIN"/>
    <property type="match status" value="1"/>
</dbReference>
<dbReference type="SUPFAM" id="SSF51735">
    <property type="entry name" value="NAD(P)-binding Rossmann-fold domains"/>
    <property type="match status" value="1"/>
</dbReference>
<feature type="region of interest" description="Disordered" evidence="1">
    <location>
        <begin position="1"/>
        <end position="27"/>
    </location>
</feature>
<dbReference type="RefSeq" id="WP_231923313.1">
    <property type="nucleotide sequence ID" value="NZ_AP017655.1"/>
</dbReference>
<dbReference type="KEGG" id="sclo:SCLO_1003090"/>
<evidence type="ECO:0000256" key="1">
    <source>
        <dbReference type="SAM" id="MobiDB-lite"/>
    </source>
</evidence>
<dbReference type="Pfam" id="PF12172">
    <property type="entry name" value="zf-ChsH2"/>
    <property type="match status" value="1"/>
</dbReference>
<dbReference type="InterPro" id="IPR012340">
    <property type="entry name" value="NA-bd_OB-fold"/>
</dbReference>
<dbReference type="SUPFAM" id="SSF50249">
    <property type="entry name" value="Nucleic acid-binding proteins"/>
    <property type="match status" value="1"/>
</dbReference>
<keyword evidence="4" id="KW-1185">Reference proteome</keyword>
<dbReference type="Gene3D" id="6.10.30.10">
    <property type="match status" value="1"/>
</dbReference>
<feature type="domain" description="ChsH2 rubredoxin-like zinc ribbon" evidence="2">
    <location>
        <begin position="40"/>
        <end position="67"/>
    </location>
</feature>